<dbReference type="InterPro" id="IPR035919">
    <property type="entry name" value="EAL_sf"/>
</dbReference>
<organism evidence="2 3">
    <name type="scientific">Demequina lutea</name>
    <dbReference type="NCBI Taxonomy" id="431489"/>
    <lineage>
        <taxon>Bacteria</taxon>
        <taxon>Bacillati</taxon>
        <taxon>Actinomycetota</taxon>
        <taxon>Actinomycetes</taxon>
        <taxon>Micrococcales</taxon>
        <taxon>Demequinaceae</taxon>
        <taxon>Demequina</taxon>
    </lineage>
</organism>
<dbReference type="InterPro" id="IPR001633">
    <property type="entry name" value="EAL_dom"/>
</dbReference>
<dbReference type="PANTHER" id="PTHR33121">
    <property type="entry name" value="CYCLIC DI-GMP PHOSPHODIESTERASE PDEF"/>
    <property type="match status" value="1"/>
</dbReference>
<dbReference type="Pfam" id="PF00563">
    <property type="entry name" value="EAL"/>
    <property type="match status" value="1"/>
</dbReference>
<gene>
    <name evidence="2" type="ORF">BKA03_003030</name>
</gene>
<dbReference type="SUPFAM" id="SSF141868">
    <property type="entry name" value="EAL domain-like"/>
    <property type="match status" value="1"/>
</dbReference>
<feature type="domain" description="EAL" evidence="1">
    <location>
        <begin position="1"/>
        <end position="56"/>
    </location>
</feature>
<dbReference type="PANTHER" id="PTHR33121:SF71">
    <property type="entry name" value="OXYGEN SENSOR PROTEIN DOSP"/>
    <property type="match status" value="1"/>
</dbReference>
<dbReference type="EMBL" id="JACBZO010000002">
    <property type="protein sequence ID" value="NYI42856.1"/>
    <property type="molecule type" value="Genomic_DNA"/>
</dbReference>
<dbReference type="AlphaFoldDB" id="A0A7Z0CIQ9"/>
<sequence length="69" mass="7267">MVDLGHSLGLTIVAEGVENAAALEQLAAYGCDNAQGYYFSRPISVDAFDDWRSDYVEGIQLGAVPSAAS</sequence>
<proteinExistence type="predicted"/>
<evidence type="ECO:0000313" key="3">
    <source>
        <dbReference type="Proteomes" id="UP000547973"/>
    </source>
</evidence>
<protein>
    <submittedName>
        <fullName evidence="2">EAL domain-containing protein (Putative c-di-GMP-specific phosphodiesterase class I)</fullName>
    </submittedName>
</protein>
<keyword evidence="3" id="KW-1185">Reference proteome</keyword>
<dbReference type="Proteomes" id="UP000547973">
    <property type="component" value="Unassembled WGS sequence"/>
</dbReference>
<name>A0A7Z0CIQ9_9MICO</name>
<dbReference type="PROSITE" id="PS50883">
    <property type="entry name" value="EAL"/>
    <property type="match status" value="1"/>
</dbReference>
<evidence type="ECO:0000259" key="1">
    <source>
        <dbReference type="PROSITE" id="PS50883"/>
    </source>
</evidence>
<dbReference type="Gene3D" id="3.20.20.450">
    <property type="entry name" value="EAL domain"/>
    <property type="match status" value="1"/>
</dbReference>
<accession>A0A7Z0CIQ9</accession>
<dbReference type="GO" id="GO:0071111">
    <property type="term" value="F:cyclic-guanylate-specific phosphodiesterase activity"/>
    <property type="evidence" value="ECO:0007669"/>
    <property type="project" value="InterPro"/>
</dbReference>
<evidence type="ECO:0000313" key="2">
    <source>
        <dbReference type="EMBL" id="NYI42856.1"/>
    </source>
</evidence>
<dbReference type="InterPro" id="IPR050706">
    <property type="entry name" value="Cyclic-di-GMP_PDE-like"/>
</dbReference>
<reference evidence="2 3" key="1">
    <citation type="submission" date="2020-07" db="EMBL/GenBank/DDBJ databases">
        <title>Sequencing the genomes of 1000 actinobacteria strains.</title>
        <authorList>
            <person name="Klenk H.-P."/>
        </authorList>
    </citation>
    <scope>NUCLEOTIDE SEQUENCE [LARGE SCALE GENOMIC DNA]</scope>
    <source>
        <strain evidence="2 3">DSM 19970</strain>
    </source>
</reference>
<comment type="caution">
    <text evidence="2">The sequence shown here is derived from an EMBL/GenBank/DDBJ whole genome shotgun (WGS) entry which is preliminary data.</text>
</comment>